<dbReference type="InterPro" id="IPR037523">
    <property type="entry name" value="VOC_core"/>
</dbReference>
<dbReference type="Gene3D" id="3.10.180.10">
    <property type="entry name" value="2,3-Dihydroxybiphenyl 1,2-Dioxygenase, domain 1"/>
    <property type="match status" value="2"/>
</dbReference>
<dbReference type="InterPro" id="IPR029058">
    <property type="entry name" value="AB_hydrolase_fold"/>
</dbReference>
<dbReference type="PROSITE" id="PS51819">
    <property type="entry name" value="VOC"/>
    <property type="match status" value="2"/>
</dbReference>
<proteinExistence type="predicted"/>
<dbReference type="RefSeq" id="WP_093256257.1">
    <property type="nucleotide sequence ID" value="NZ_FNQM01000027.1"/>
</dbReference>
<dbReference type="EMBL" id="FNQM01000027">
    <property type="protein sequence ID" value="SEA99974.1"/>
    <property type="molecule type" value="Genomic_DNA"/>
</dbReference>
<organism evidence="2 3">
    <name type="scientific">Rubrimonas cliftonensis</name>
    <dbReference type="NCBI Taxonomy" id="89524"/>
    <lineage>
        <taxon>Bacteria</taxon>
        <taxon>Pseudomonadati</taxon>
        <taxon>Pseudomonadota</taxon>
        <taxon>Alphaproteobacteria</taxon>
        <taxon>Rhodobacterales</taxon>
        <taxon>Paracoccaceae</taxon>
        <taxon>Rubrimonas</taxon>
    </lineage>
</organism>
<dbReference type="PANTHER" id="PTHR36110:SF2">
    <property type="entry name" value="RING-CLEAVING DIOXYGENASE MHQE-RELATED"/>
    <property type="match status" value="1"/>
</dbReference>
<dbReference type="Proteomes" id="UP000198703">
    <property type="component" value="Unassembled WGS sequence"/>
</dbReference>
<dbReference type="InterPro" id="IPR029068">
    <property type="entry name" value="Glyas_Bleomycin-R_OHBP_Dase"/>
</dbReference>
<name>A0A1H4FRQ1_9RHOB</name>
<dbReference type="OrthoDB" id="9785698at2"/>
<reference evidence="2 3" key="1">
    <citation type="submission" date="2016-10" db="EMBL/GenBank/DDBJ databases">
        <authorList>
            <person name="de Groot N.N."/>
        </authorList>
    </citation>
    <scope>NUCLEOTIDE SEQUENCE [LARGE SCALE GENOMIC DNA]</scope>
    <source>
        <strain evidence="2 3">DSM 15345</strain>
    </source>
</reference>
<sequence>MTTGLHHVTGITADVQANVDFYVGFLGLRLVKRTAGYADAEQLHLLYGDGVGGPGSLLTFLVWEASGRGRTGIGQVSEVALAVSPTSLGDWLSRALAAGVPFDGPSREFVEPILRLKDPDGLIVKLVGVEMSTAAPRPGAPTRLRGVTLLTDKAAETAGFLTRFGYRPARREGQTQRMVSDTDVIDVREATGFVPSVPGAGVPDHAAFRAPDADAVGSMRLSLRDHGPTEVHDRKYFLSLYVRDPAGILMEYATDGPGMTVDEAPEELGRTLFLPLHDADRADDLKAMLPQFVMPGEARFPARDLPFVHRFNRPDHPNGTTLVLLHGVGGSEADLMPIARRIAPHATLLGVRGRATEAGSSRWFNRVDATRADPADLRAEAEAFAAFVEGAVSGYGLDADRLAFLGYSNGASFLAAVIQLHPGIVRRAILMRAAQAMERRRPADPSTTRVLLLDGRDDLVVGSAPTMAYDLRACGADVAAQMLPVGHELSAMDVAEAARWLGETADAE</sequence>
<dbReference type="SUPFAM" id="SSF53474">
    <property type="entry name" value="alpha/beta-Hydrolases"/>
    <property type="match status" value="1"/>
</dbReference>
<dbReference type="PANTHER" id="PTHR36110">
    <property type="entry name" value="RING-CLEAVING DIOXYGENASE MHQE-RELATED"/>
    <property type="match status" value="1"/>
</dbReference>
<feature type="domain" description="VOC" evidence="1">
    <location>
        <begin position="4"/>
        <end position="129"/>
    </location>
</feature>
<dbReference type="Gene3D" id="3.40.50.1820">
    <property type="entry name" value="alpha/beta hydrolase"/>
    <property type="match status" value="1"/>
</dbReference>
<keyword evidence="3" id="KW-1185">Reference proteome</keyword>
<dbReference type="SUPFAM" id="SSF54593">
    <property type="entry name" value="Glyoxalase/Bleomycin resistance protein/Dihydroxybiphenyl dioxygenase"/>
    <property type="match status" value="1"/>
</dbReference>
<protein>
    <submittedName>
        <fullName evidence="2">Phospholipase/carboxylesterase</fullName>
    </submittedName>
</protein>
<dbReference type="InterPro" id="IPR004360">
    <property type="entry name" value="Glyas_Fos-R_dOase_dom"/>
</dbReference>
<dbReference type="InterPro" id="IPR052537">
    <property type="entry name" value="Extradiol_RC_dioxygenase"/>
</dbReference>
<dbReference type="STRING" id="89524.SAMN05444370_12716"/>
<dbReference type="AlphaFoldDB" id="A0A1H4FRQ1"/>
<accession>A0A1H4FRQ1</accession>
<evidence type="ECO:0000259" key="1">
    <source>
        <dbReference type="PROSITE" id="PS51819"/>
    </source>
</evidence>
<evidence type="ECO:0000313" key="2">
    <source>
        <dbReference type="EMBL" id="SEA99974.1"/>
    </source>
</evidence>
<gene>
    <name evidence="2" type="ORF">SAMN05444370_12716</name>
</gene>
<dbReference type="Pfam" id="PF00903">
    <property type="entry name" value="Glyoxalase"/>
    <property type="match status" value="1"/>
</dbReference>
<feature type="domain" description="VOC" evidence="1">
    <location>
        <begin position="143"/>
        <end position="255"/>
    </location>
</feature>
<evidence type="ECO:0000313" key="3">
    <source>
        <dbReference type="Proteomes" id="UP000198703"/>
    </source>
</evidence>